<dbReference type="Ensembl" id="ENSPMGT00000016052.1">
    <property type="protein sequence ID" value="ENSPMGP00000015059.1"/>
    <property type="gene ID" value="ENSPMGG00000012343.1"/>
</dbReference>
<protein>
    <submittedName>
        <fullName evidence="1">Uncharacterized protein</fullName>
    </submittedName>
</protein>
<dbReference type="PANTHER" id="PTHR42152:SF1">
    <property type="entry name" value="PROTEIN GDF5-AS1, MITOCHONDRIAL"/>
    <property type="match status" value="1"/>
</dbReference>
<dbReference type="Proteomes" id="UP000261520">
    <property type="component" value="Unplaced"/>
</dbReference>
<proteinExistence type="predicted"/>
<reference evidence="1" key="1">
    <citation type="submission" date="2025-08" db="UniProtKB">
        <authorList>
            <consortium name="Ensembl"/>
        </authorList>
    </citation>
    <scope>IDENTIFICATION</scope>
</reference>
<dbReference type="InterPro" id="IPR039711">
    <property type="entry name" value="GDF5OS"/>
</dbReference>
<reference evidence="1" key="2">
    <citation type="submission" date="2025-09" db="UniProtKB">
        <authorList>
            <consortium name="Ensembl"/>
        </authorList>
    </citation>
    <scope>IDENTIFICATION</scope>
</reference>
<name>A0A3B4AEJ5_9GOBI</name>
<keyword evidence="2" id="KW-1185">Reference proteome</keyword>
<sequence length="152" mass="17485">MIQSSQPISLKFTCSCFLWQSLFLLLPNARRNAFSLLLLPGRPNPRVRRSMGRPPRYCSASSSKHSCLESAFFLVCNPCVTMETRRGSDRCFLRMRSSAPKRLSRSRELMLKKYLCRLSCGPRSSREDREVKTLKIKCLCRLLAPSNNRHLA</sequence>
<accession>A0A3B4AEJ5</accession>
<evidence type="ECO:0000313" key="1">
    <source>
        <dbReference type="Ensembl" id="ENSPMGP00000015059.1"/>
    </source>
</evidence>
<evidence type="ECO:0000313" key="2">
    <source>
        <dbReference type="Proteomes" id="UP000261520"/>
    </source>
</evidence>
<organism evidence="1 2">
    <name type="scientific">Periophthalmus magnuspinnatus</name>
    <dbReference type="NCBI Taxonomy" id="409849"/>
    <lineage>
        <taxon>Eukaryota</taxon>
        <taxon>Metazoa</taxon>
        <taxon>Chordata</taxon>
        <taxon>Craniata</taxon>
        <taxon>Vertebrata</taxon>
        <taxon>Euteleostomi</taxon>
        <taxon>Actinopterygii</taxon>
        <taxon>Neopterygii</taxon>
        <taxon>Teleostei</taxon>
        <taxon>Neoteleostei</taxon>
        <taxon>Acanthomorphata</taxon>
        <taxon>Gobiaria</taxon>
        <taxon>Gobiiformes</taxon>
        <taxon>Gobioidei</taxon>
        <taxon>Gobiidae</taxon>
        <taxon>Oxudercinae</taxon>
        <taxon>Periophthalmus</taxon>
    </lineage>
</organism>
<dbReference type="AlphaFoldDB" id="A0A3B4AEJ5"/>
<dbReference type="PANTHER" id="PTHR42152">
    <property type="entry name" value="PROTEIN GDF5OS, MITOCHONDRIAL"/>
    <property type="match status" value="1"/>
</dbReference>